<sequence length="164" mass="18724">MSSTGSADDAAAKKPARFGAPSGPKILVKLLGSNNHQWEIHENLLRSCSTYFANRIDQNPCDINEINTLEDWVEPATVQMFGEWLYENTAQATSLHPISVVKSPFTKDVFSYLKIYVFAVVYEIPDLSRDAFVRVHQYLTIQEHNYKPVVEQVKYLFDHTKKVT</sequence>
<dbReference type="AlphaFoldDB" id="A0AAN7BRY8"/>
<reference evidence="1" key="2">
    <citation type="submission" date="2023-05" db="EMBL/GenBank/DDBJ databases">
        <authorList>
            <consortium name="Lawrence Berkeley National Laboratory"/>
            <person name="Steindorff A."/>
            <person name="Hensen N."/>
            <person name="Bonometti L."/>
            <person name="Westerberg I."/>
            <person name="Brannstrom I.O."/>
            <person name="Guillou S."/>
            <person name="Cros-Aarteil S."/>
            <person name="Calhoun S."/>
            <person name="Haridas S."/>
            <person name="Kuo A."/>
            <person name="Mondo S."/>
            <person name="Pangilinan J."/>
            <person name="Riley R."/>
            <person name="Labutti K."/>
            <person name="Andreopoulos B."/>
            <person name="Lipzen A."/>
            <person name="Chen C."/>
            <person name="Yanf M."/>
            <person name="Daum C."/>
            <person name="Ng V."/>
            <person name="Clum A."/>
            <person name="Ohm R."/>
            <person name="Martin F."/>
            <person name="Silar P."/>
            <person name="Natvig D."/>
            <person name="Lalanne C."/>
            <person name="Gautier V."/>
            <person name="Ament-Velasquez S.L."/>
            <person name="Kruys A."/>
            <person name="Hutchinson M.I."/>
            <person name="Powell A.J."/>
            <person name="Barry K."/>
            <person name="Miller A.N."/>
            <person name="Grigoriev I.V."/>
            <person name="Debuchy R."/>
            <person name="Gladieux P."/>
            <person name="Thoren M.H."/>
            <person name="Johannesson H."/>
        </authorList>
    </citation>
    <scope>NUCLEOTIDE SEQUENCE</scope>
    <source>
        <strain evidence="1">CBS 990.96</strain>
    </source>
</reference>
<organism evidence="1 2">
    <name type="scientific">Podospora fimiseda</name>
    <dbReference type="NCBI Taxonomy" id="252190"/>
    <lineage>
        <taxon>Eukaryota</taxon>
        <taxon>Fungi</taxon>
        <taxon>Dikarya</taxon>
        <taxon>Ascomycota</taxon>
        <taxon>Pezizomycotina</taxon>
        <taxon>Sordariomycetes</taxon>
        <taxon>Sordariomycetidae</taxon>
        <taxon>Sordariales</taxon>
        <taxon>Podosporaceae</taxon>
        <taxon>Podospora</taxon>
    </lineage>
</organism>
<evidence type="ECO:0000313" key="2">
    <source>
        <dbReference type="Proteomes" id="UP001301958"/>
    </source>
</evidence>
<dbReference type="InterPro" id="IPR011333">
    <property type="entry name" value="SKP1/BTB/POZ_sf"/>
</dbReference>
<evidence type="ECO:0008006" key="3">
    <source>
        <dbReference type="Google" id="ProtNLM"/>
    </source>
</evidence>
<reference evidence="1" key="1">
    <citation type="journal article" date="2023" name="Mol. Phylogenet. Evol.">
        <title>Genome-scale phylogeny and comparative genomics of the fungal order Sordariales.</title>
        <authorList>
            <person name="Hensen N."/>
            <person name="Bonometti L."/>
            <person name="Westerberg I."/>
            <person name="Brannstrom I.O."/>
            <person name="Guillou S."/>
            <person name="Cros-Aarteil S."/>
            <person name="Calhoun S."/>
            <person name="Haridas S."/>
            <person name="Kuo A."/>
            <person name="Mondo S."/>
            <person name="Pangilinan J."/>
            <person name="Riley R."/>
            <person name="LaButti K."/>
            <person name="Andreopoulos B."/>
            <person name="Lipzen A."/>
            <person name="Chen C."/>
            <person name="Yan M."/>
            <person name="Daum C."/>
            <person name="Ng V."/>
            <person name="Clum A."/>
            <person name="Steindorff A."/>
            <person name="Ohm R.A."/>
            <person name="Martin F."/>
            <person name="Silar P."/>
            <person name="Natvig D.O."/>
            <person name="Lalanne C."/>
            <person name="Gautier V."/>
            <person name="Ament-Velasquez S.L."/>
            <person name="Kruys A."/>
            <person name="Hutchinson M.I."/>
            <person name="Powell A.J."/>
            <person name="Barry K."/>
            <person name="Miller A.N."/>
            <person name="Grigoriev I.V."/>
            <person name="Debuchy R."/>
            <person name="Gladieux P."/>
            <person name="Hiltunen Thoren M."/>
            <person name="Johannesson H."/>
        </authorList>
    </citation>
    <scope>NUCLEOTIDE SEQUENCE</scope>
    <source>
        <strain evidence="1">CBS 990.96</strain>
    </source>
</reference>
<gene>
    <name evidence="1" type="ORF">QBC38DRAFT_498594</name>
</gene>
<proteinExistence type="predicted"/>
<accession>A0AAN7BRY8</accession>
<keyword evidence="2" id="KW-1185">Reference proteome</keyword>
<dbReference type="Gene3D" id="3.30.710.10">
    <property type="entry name" value="Potassium Channel Kv1.1, Chain A"/>
    <property type="match status" value="1"/>
</dbReference>
<dbReference type="EMBL" id="MU865319">
    <property type="protein sequence ID" value="KAK4228434.1"/>
    <property type="molecule type" value="Genomic_DNA"/>
</dbReference>
<protein>
    <recommendedName>
        <fullName evidence="3">BTB domain-containing protein</fullName>
    </recommendedName>
</protein>
<comment type="caution">
    <text evidence="1">The sequence shown here is derived from an EMBL/GenBank/DDBJ whole genome shotgun (WGS) entry which is preliminary data.</text>
</comment>
<evidence type="ECO:0000313" key="1">
    <source>
        <dbReference type="EMBL" id="KAK4228434.1"/>
    </source>
</evidence>
<dbReference type="Proteomes" id="UP001301958">
    <property type="component" value="Unassembled WGS sequence"/>
</dbReference>
<name>A0AAN7BRY8_9PEZI</name>